<dbReference type="EMBL" id="MFLU01000017">
    <property type="protein sequence ID" value="OGG73546.1"/>
    <property type="molecule type" value="Genomic_DNA"/>
</dbReference>
<evidence type="ECO:0000313" key="3">
    <source>
        <dbReference type="Proteomes" id="UP000178587"/>
    </source>
</evidence>
<evidence type="ECO:0000256" key="1">
    <source>
        <dbReference type="ARBA" id="ARBA00005534"/>
    </source>
</evidence>
<dbReference type="Pfam" id="PF01894">
    <property type="entry name" value="YjbQ"/>
    <property type="match status" value="1"/>
</dbReference>
<protein>
    <recommendedName>
        <fullName evidence="4">Secondary thiamine-phosphate synthase enzyme</fullName>
    </recommendedName>
</protein>
<dbReference type="Gene3D" id="2.60.120.460">
    <property type="entry name" value="YjbQ-like"/>
    <property type="match status" value="1"/>
</dbReference>
<organism evidence="2 3">
    <name type="scientific">Candidatus Kaiserbacteria bacterium RIFCSPLOWO2_01_FULL_50_24</name>
    <dbReference type="NCBI Taxonomy" id="1798507"/>
    <lineage>
        <taxon>Bacteria</taxon>
        <taxon>Candidatus Kaiseribacteriota</taxon>
    </lineage>
</organism>
<evidence type="ECO:0008006" key="4">
    <source>
        <dbReference type="Google" id="ProtNLM"/>
    </source>
</evidence>
<dbReference type="InterPro" id="IPR001602">
    <property type="entry name" value="UPF0047_YjbQ-like"/>
</dbReference>
<dbReference type="SUPFAM" id="SSF111038">
    <property type="entry name" value="YjbQ-like"/>
    <property type="match status" value="1"/>
</dbReference>
<dbReference type="PIRSF" id="PIRSF004681">
    <property type="entry name" value="UCP004681"/>
    <property type="match status" value="1"/>
</dbReference>
<accession>A0A1F6EIS9</accession>
<dbReference type="InterPro" id="IPR035917">
    <property type="entry name" value="YjbQ-like_sf"/>
</dbReference>
<comment type="caution">
    <text evidence="2">The sequence shown here is derived from an EMBL/GenBank/DDBJ whole genome shotgun (WGS) entry which is preliminary data.</text>
</comment>
<name>A0A1F6EIS9_9BACT</name>
<dbReference type="PANTHER" id="PTHR30615">
    <property type="entry name" value="UNCHARACTERIZED PROTEIN YJBQ-RELATED"/>
    <property type="match status" value="1"/>
</dbReference>
<gene>
    <name evidence="2" type="ORF">A3A34_01200</name>
</gene>
<dbReference type="STRING" id="1798507.A3A34_01200"/>
<dbReference type="AlphaFoldDB" id="A0A1F6EIS9"/>
<proteinExistence type="inferred from homology"/>
<dbReference type="NCBIfam" id="TIGR00149">
    <property type="entry name" value="TIGR00149_YjbQ"/>
    <property type="match status" value="1"/>
</dbReference>
<sequence length="145" mass="16268">MRQTVVPNIRFKDITQEVTRIVALSEIHEGIVAVQTLHTTTALIVNENEEGLVENDIPLFFQKVCSEANYAHDCVERLQTLPQEPANGAAHLRSIALSRGNPSVSLIIANYKIHLGTWQSIILYDFDPDDRPCRTVIVQILGNHQ</sequence>
<evidence type="ECO:0000313" key="2">
    <source>
        <dbReference type="EMBL" id="OGG73546.1"/>
    </source>
</evidence>
<dbReference type="Proteomes" id="UP000178587">
    <property type="component" value="Unassembled WGS sequence"/>
</dbReference>
<comment type="similarity">
    <text evidence="1">Belongs to the UPF0047 family.</text>
</comment>
<reference evidence="2 3" key="1">
    <citation type="journal article" date="2016" name="Nat. Commun.">
        <title>Thousands of microbial genomes shed light on interconnected biogeochemical processes in an aquifer system.</title>
        <authorList>
            <person name="Anantharaman K."/>
            <person name="Brown C.T."/>
            <person name="Hug L.A."/>
            <person name="Sharon I."/>
            <person name="Castelle C.J."/>
            <person name="Probst A.J."/>
            <person name="Thomas B.C."/>
            <person name="Singh A."/>
            <person name="Wilkins M.J."/>
            <person name="Karaoz U."/>
            <person name="Brodie E.L."/>
            <person name="Williams K.H."/>
            <person name="Hubbard S.S."/>
            <person name="Banfield J.F."/>
        </authorList>
    </citation>
    <scope>NUCLEOTIDE SEQUENCE [LARGE SCALE GENOMIC DNA]</scope>
</reference>
<dbReference type="PANTHER" id="PTHR30615:SF8">
    <property type="entry name" value="UPF0047 PROTEIN C4A8.02C"/>
    <property type="match status" value="1"/>
</dbReference>